<dbReference type="InterPro" id="IPR014729">
    <property type="entry name" value="Rossmann-like_a/b/a_fold"/>
</dbReference>
<sequence>MHARIANRTAPTLRRALSRFTTSSPWICTSCKLGSNFNRRYLATQPPAKKPYYITTPIFYVNAAPHVGHLYTMVLADIHKRWHVLKGEKALLCTGTDEHGLKIQRAAAKAGIDPKTFCDKGAEIFKELAKKAEITNDHFVRTTDREHKDAVQYAWFLLQEKGLIYEQKHEGWYSVSDECFYPQSGVQPWLDPVTGRKIMTSIETGSEVEWSSEENYHFRLSVFRDNLLEFFKENPTWITPEHRMKSVIAAVESGLEDLSISRPYDRLNWGIRVPGDDTQTIYVWLDALLNYATKAGYPWAPGNEHAGGWPADCHVIGKDILRFHCIYWPAFLMALNLPLPKKIMTHAHWTLYGKKMSKSTGRVVDPFHALDRFGSDVMRFYLASDGGTIDDGNYDNSRIISLYTTFLSGQLGNMASRVMRGRKWSVRGAIQRVGGRSKEDWSEGPGSRFFYNSLSSIAEQVDAAFEAYEPRRATLLISEFIRGANKFFQMSSPWDKCLNYAPGEPGEDVDKIIFLAAEALRIVGILLQPYMPNKANELLNQLGVQPEKRTFEYCTPGADLDYGEPMMELGKGHQGVLFPQLSSDM</sequence>
<dbReference type="GO" id="GO:0005739">
    <property type="term" value="C:mitochondrion"/>
    <property type="evidence" value="ECO:0007669"/>
    <property type="project" value="UniProtKB-ARBA"/>
</dbReference>
<dbReference type="AlphaFoldDB" id="A0A6A7BKN2"/>
<dbReference type="PRINTS" id="PR01041">
    <property type="entry name" value="TRNASYNTHMET"/>
</dbReference>
<gene>
    <name evidence="12" type="ORF">T440DRAFT_464828</name>
</gene>
<keyword evidence="7 10" id="KW-0030">Aminoacyl-tRNA synthetase</keyword>
<keyword evidence="3 10" id="KW-0436">Ligase</keyword>
<keyword evidence="5 10" id="KW-0067">ATP-binding</keyword>
<dbReference type="PANTHER" id="PTHR43326">
    <property type="entry name" value="METHIONYL-TRNA SYNTHETASE"/>
    <property type="match status" value="1"/>
</dbReference>
<protein>
    <recommendedName>
        <fullName evidence="9">Probable methionine--tRNA ligase, mitochondrial</fullName>
        <ecNumber evidence="2">6.1.1.10</ecNumber>
    </recommendedName>
</protein>
<evidence type="ECO:0000313" key="13">
    <source>
        <dbReference type="Proteomes" id="UP000799423"/>
    </source>
</evidence>
<dbReference type="EMBL" id="MU006292">
    <property type="protein sequence ID" value="KAF2854688.1"/>
    <property type="molecule type" value="Genomic_DNA"/>
</dbReference>
<dbReference type="Proteomes" id="UP000799423">
    <property type="component" value="Unassembled WGS sequence"/>
</dbReference>
<evidence type="ECO:0000256" key="4">
    <source>
        <dbReference type="ARBA" id="ARBA00022741"/>
    </source>
</evidence>
<dbReference type="EC" id="6.1.1.10" evidence="2"/>
<dbReference type="Pfam" id="PF09334">
    <property type="entry name" value="tRNA-synt_1g"/>
    <property type="match status" value="1"/>
</dbReference>
<evidence type="ECO:0000256" key="9">
    <source>
        <dbReference type="ARBA" id="ARBA00068817"/>
    </source>
</evidence>
<dbReference type="InterPro" id="IPR033911">
    <property type="entry name" value="MetRS_core"/>
</dbReference>
<evidence type="ECO:0000256" key="5">
    <source>
        <dbReference type="ARBA" id="ARBA00022840"/>
    </source>
</evidence>
<dbReference type="InterPro" id="IPR023457">
    <property type="entry name" value="Met-tRNA_synth_2"/>
</dbReference>
<dbReference type="InterPro" id="IPR015413">
    <property type="entry name" value="Methionyl/Leucyl_tRNA_Synth"/>
</dbReference>
<evidence type="ECO:0000256" key="6">
    <source>
        <dbReference type="ARBA" id="ARBA00022917"/>
    </source>
</evidence>
<comment type="similarity">
    <text evidence="1 10">Belongs to the class-I aminoacyl-tRNA synthetase family.</text>
</comment>
<evidence type="ECO:0000256" key="7">
    <source>
        <dbReference type="ARBA" id="ARBA00023146"/>
    </source>
</evidence>
<dbReference type="SUPFAM" id="SSF52374">
    <property type="entry name" value="Nucleotidylyl transferase"/>
    <property type="match status" value="1"/>
</dbReference>
<evidence type="ECO:0000256" key="2">
    <source>
        <dbReference type="ARBA" id="ARBA00012838"/>
    </source>
</evidence>
<proteinExistence type="inferred from homology"/>
<keyword evidence="13" id="KW-1185">Reference proteome</keyword>
<evidence type="ECO:0000259" key="11">
    <source>
        <dbReference type="Pfam" id="PF09334"/>
    </source>
</evidence>
<dbReference type="GO" id="GO:0006431">
    <property type="term" value="P:methionyl-tRNA aminoacylation"/>
    <property type="evidence" value="ECO:0007669"/>
    <property type="project" value="InterPro"/>
</dbReference>
<dbReference type="PANTHER" id="PTHR43326:SF1">
    <property type="entry name" value="METHIONINE--TRNA LIGASE, MITOCHONDRIAL"/>
    <property type="match status" value="1"/>
</dbReference>
<dbReference type="InterPro" id="IPR009080">
    <property type="entry name" value="tRNAsynth_Ia_anticodon-bd"/>
</dbReference>
<dbReference type="NCBIfam" id="TIGR00398">
    <property type="entry name" value="metG"/>
    <property type="match status" value="1"/>
</dbReference>
<dbReference type="CDD" id="cd00814">
    <property type="entry name" value="MetRS_core"/>
    <property type="match status" value="1"/>
</dbReference>
<keyword evidence="4 10" id="KW-0547">Nucleotide-binding</keyword>
<evidence type="ECO:0000256" key="8">
    <source>
        <dbReference type="ARBA" id="ARBA00047364"/>
    </source>
</evidence>
<reference evidence="12" key="1">
    <citation type="submission" date="2020-01" db="EMBL/GenBank/DDBJ databases">
        <authorList>
            <consortium name="DOE Joint Genome Institute"/>
            <person name="Haridas S."/>
            <person name="Albert R."/>
            <person name="Binder M."/>
            <person name="Bloem J."/>
            <person name="Labutti K."/>
            <person name="Salamov A."/>
            <person name="Andreopoulos B."/>
            <person name="Baker S.E."/>
            <person name="Barry K."/>
            <person name="Bills G."/>
            <person name="Bluhm B.H."/>
            <person name="Cannon C."/>
            <person name="Castanera R."/>
            <person name="Culley D.E."/>
            <person name="Daum C."/>
            <person name="Ezra D."/>
            <person name="Gonzalez J.B."/>
            <person name="Henrissat B."/>
            <person name="Kuo A."/>
            <person name="Liang C."/>
            <person name="Lipzen A."/>
            <person name="Lutzoni F."/>
            <person name="Magnuson J."/>
            <person name="Mondo S."/>
            <person name="Nolan M."/>
            <person name="Ohm R."/>
            <person name="Pangilinan J."/>
            <person name="Park H.-J."/>
            <person name="Ramirez L."/>
            <person name="Alfaro M."/>
            <person name="Sun H."/>
            <person name="Tritt A."/>
            <person name="Yoshinaga Y."/>
            <person name="Zwiers L.-H."/>
            <person name="Turgeon B.G."/>
            <person name="Goodwin S.B."/>
            <person name="Spatafora J.W."/>
            <person name="Crous P.W."/>
            <person name="Grigoriev I.V."/>
        </authorList>
    </citation>
    <scope>NUCLEOTIDE SEQUENCE</scope>
    <source>
        <strain evidence="12">IPT5</strain>
    </source>
</reference>
<evidence type="ECO:0000256" key="10">
    <source>
        <dbReference type="RuleBase" id="RU363039"/>
    </source>
</evidence>
<dbReference type="FunFam" id="2.170.220.10:FF:000001">
    <property type="entry name" value="methionine--tRNA ligase, mitochondrial"/>
    <property type="match status" value="1"/>
</dbReference>
<name>A0A6A7BKN2_9PLEO</name>
<dbReference type="GO" id="GO:0005524">
    <property type="term" value="F:ATP binding"/>
    <property type="evidence" value="ECO:0007669"/>
    <property type="project" value="UniProtKB-KW"/>
</dbReference>
<organism evidence="12 13">
    <name type="scientific">Plenodomus tracheiphilus IPT5</name>
    <dbReference type="NCBI Taxonomy" id="1408161"/>
    <lineage>
        <taxon>Eukaryota</taxon>
        <taxon>Fungi</taxon>
        <taxon>Dikarya</taxon>
        <taxon>Ascomycota</taxon>
        <taxon>Pezizomycotina</taxon>
        <taxon>Dothideomycetes</taxon>
        <taxon>Pleosporomycetidae</taxon>
        <taxon>Pleosporales</taxon>
        <taxon>Pleosporineae</taxon>
        <taxon>Leptosphaeriaceae</taxon>
        <taxon>Plenodomus</taxon>
    </lineage>
</organism>
<dbReference type="GO" id="GO:0004825">
    <property type="term" value="F:methionine-tRNA ligase activity"/>
    <property type="evidence" value="ECO:0007669"/>
    <property type="project" value="UniProtKB-EC"/>
</dbReference>
<dbReference type="InterPro" id="IPR014758">
    <property type="entry name" value="Met-tRNA_synth"/>
</dbReference>
<comment type="catalytic activity">
    <reaction evidence="8">
        <text>tRNA(Met) + L-methionine + ATP = L-methionyl-tRNA(Met) + AMP + diphosphate</text>
        <dbReference type="Rhea" id="RHEA:13481"/>
        <dbReference type="Rhea" id="RHEA-COMP:9667"/>
        <dbReference type="Rhea" id="RHEA-COMP:9698"/>
        <dbReference type="ChEBI" id="CHEBI:30616"/>
        <dbReference type="ChEBI" id="CHEBI:33019"/>
        <dbReference type="ChEBI" id="CHEBI:57844"/>
        <dbReference type="ChEBI" id="CHEBI:78442"/>
        <dbReference type="ChEBI" id="CHEBI:78530"/>
        <dbReference type="ChEBI" id="CHEBI:456215"/>
        <dbReference type="EC" id="6.1.1.10"/>
    </reaction>
</comment>
<dbReference type="SUPFAM" id="SSF47323">
    <property type="entry name" value="Anticodon-binding domain of a subclass of class I aminoacyl-tRNA synthetases"/>
    <property type="match status" value="1"/>
</dbReference>
<dbReference type="OrthoDB" id="24670at2759"/>
<evidence type="ECO:0000256" key="3">
    <source>
        <dbReference type="ARBA" id="ARBA00022598"/>
    </source>
</evidence>
<dbReference type="Gene3D" id="3.40.50.620">
    <property type="entry name" value="HUPs"/>
    <property type="match status" value="1"/>
</dbReference>
<accession>A0A6A7BKN2</accession>
<dbReference type="Gene3D" id="1.10.730.10">
    <property type="entry name" value="Isoleucyl-tRNA Synthetase, Domain 1"/>
    <property type="match status" value="1"/>
</dbReference>
<dbReference type="Gene3D" id="2.170.220.10">
    <property type="match status" value="1"/>
</dbReference>
<evidence type="ECO:0000313" key="12">
    <source>
        <dbReference type="EMBL" id="KAF2854688.1"/>
    </source>
</evidence>
<feature type="domain" description="Methionyl/Leucyl tRNA synthetase" evidence="11">
    <location>
        <begin position="52"/>
        <end position="419"/>
    </location>
</feature>
<evidence type="ECO:0000256" key="1">
    <source>
        <dbReference type="ARBA" id="ARBA00005594"/>
    </source>
</evidence>
<keyword evidence="6 10" id="KW-0648">Protein biosynthesis</keyword>